<accession>A0ACB9HIA2</accession>
<dbReference type="EMBL" id="CM042029">
    <property type="protein sequence ID" value="KAI3795347.1"/>
    <property type="molecule type" value="Genomic_DNA"/>
</dbReference>
<reference evidence="1 2" key="2">
    <citation type="journal article" date="2022" name="Mol. Ecol. Resour.">
        <title>The genomes of chicory, endive, great burdock and yacon provide insights into Asteraceae paleo-polyploidization history and plant inulin production.</title>
        <authorList>
            <person name="Fan W."/>
            <person name="Wang S."/>
            <person name="Wang H."/>
            <person name="Wang A."/>
            <person name="Jiang F."/>
            <person name="Liu H."/>
            <person name="Zhao H."/>
            <person name="Xu D."/>
            <person name="Zhang Y."/>
        </authorList>
    </citation>
    <scope>NUCLEOTIDE SEQUENCE [LARGE SCALE GENOMIC DNA]</scope>
    <source>
        <strain evidence="2">cv. Yunnan</strain>
        <tissue evidence="1">Leaves</tissue>
    </source>
</reference>
<evidence type="ECO:0000313" key="1">
    <source>
        <dbReference type="EMBL" id="KAI3795347.1"/>
    </source>
</evidence>
<protein>
    <submittedName>
        <fullName evidence="1">Uncharacterized protein</fullName>
    </submittedName>
</protein>
<gene>
    <name evidence="1" type="ORF">L1987_37999</name>
</gene>
<organism evidence="1 2">
    <name type="scientific">Smallanthus sonchifolius</name>
    <dbReference type="NCBI Taxonomy" id="185202"/>
    <lineage>
        <taxon>Eukaryota</taxon>
        <taxon>Viridiplantae</taxon>
        <taxon>Streptophyta</taxon>
        <taxon>Embryophyta</taxon>
        <taxon>Tracheophyta</taxon>
        <taxon>Spermatophyta</taxon>
        <taxon>Magnoliopsida</taxon>
        <taxon>eudicotyledons</taxon>
        <taxon>Gunneridae</taxon>
        <taxon>Pentapetalae</taxon>
        <taxon>asterids</taxon>
        <taxon>campanulids</taxon>
        <taxon>Asterales</taxon>
        <taxon>Asteraceae</taxon>
        <taxon>Asteroideae</taxon>
        <taxon>Heliantheae alliance</taxon>
        <taxon>Millerieae</taxon>
        <taxon>Smallanthus</taxon>
    </lineage>
</organism>
<sequence>MSFSDFSFEDKSYGDPRMFPGHEEVLKFLQAFANEFGVSEVIRFNSEVVRVDSRDGEFLVEWRTMEVGLTEEVFDAVVVCNGHYTEPRVANDVPAPYHHFLISLLFHEINSSILSFVSSQSQYALPDHNFINCGSNSDIDFTGFIGDDSRTTFSLSGGSTAANNNPASITPKIYRTTRVFTQKSYDLEEKQHFRDDTPSFFPILF</sequence>
<comment type="caution">
    <text evidence="1">The sequence shown here is derived from an EMBL/GenBank/DDBJ whole genome shotgun (WGS) entry which is preliminary data.</text>
</comment>
<reference evidence="2" key="1">
    <citation type="journal article" date="2022" name="Mol. Ecol. Resour.">
        <title>The genomes of chicory, endive, great burdock and yacon provide insights into Asteraceae palaeo-polyploidization history and plant inulin production.</title>
        <authorList>
            <person name="Fan W."/>
            <person name="Wang S."/>
            <person name="Wang H."/>
            <person name="Wang A."/>
            <person name="Jiang F."/>
            <person name="Liu H."/>
            <person name="Zhao H."/>
            <person name="Xu D."/>
            <person name="Zhang Y."/>
        </authorList>
    </citation>
    <scope>NUCLEOTIDE SEQUENCE [LARGE SCALE GENOMIC DNA]</scope>
    <source>
        <strain evidence="2">cv. Yunnan</strain>
    </source>
</reference>
<name>A0ACB9HIA2_9ASTR</name>
<evidence type="ECO:0000313" key="2">
    <source>
        <dbReference type="Proteomes" id="UP001056120"/>
    </source>
</evidence>
<proteinExistence type="predicted"/>
<dbReference type="Proteomes" id="UP001056120">
    <property type="component" value="Linkage Group LG12"/>
</dbReference>
<keyword evidence="2" id="KW-1185">Reference proteome</keyword>